<comment type="similarity">
    <text evidence="1">Belongs to the Cu-Zn superoxide dismutase family.</text>
</comment>
<name>A0A239BFT7_9ACTN</name>
<protein>
    <submittedName>
        <fullName evidence="4">Superoxide dismutase, Cu-Zn family</fullName>
    </submittedName>
</protein>
<feature type="chain" id="PRO_5012308628" evidence="2">
    <location>
        <begin position="24"/>
        <end position="186"/>
    </location>
</feature>
<keyword evidence="2" id="KW-0732">Signal</keyword>
<feature type="domain" description="Superoxide dismutase copper/zinc binding" evidence="3">
    <location>
        <begin position="72"/>
        <end position="181"/>
    </location>
</feature>
<dbReference type="GO" id="GO:0046872">
    <property type="term" value="F:metal ion binding"/>
    <property type="evidence" value="ECO:0007669"/>
    <property type="project" value="InterPro"/>
</dbReference>
<proteinExistence type="inferred from homology"/>
<dbReference type="AlphaFoldDB" id="A0A239BFT7"/>
<dbReference type="InterPro" id="IPR036423">
    <property type="entry name" value="SOD-like_Cu/Zn_dom_sf"/>
</dbReference>
<reference evidence="4 5" key="1">
    <citation type="submission" date="2017-06" db="EMBL/GenBank/DDBJ databases">
        <authorList>
            <person name="Kim H.J."/>
            <person name="Triplett B.A."/>
        </authorList>
    </citation>
    <scope>NUCLEOTIDE SEQUENCE [LARGE SCALE GENOMIC DNA]</scope>
    <source>
        <strain evidence="4 5">CGMCC 4.2132</strain>
    </source>
</reference>
<sequence length="186" mass="18637">MRILGVLVALGLLAVACGQQAPAAQPPTHSPAATAIRLAGGGTLIAARPKASAIVYDTALAPAGASVNATAESGAVLATSTVTVAGLLPNRTYGVHLHVNPCGIKPEDAGPHYQHAHTHASADNEVWLDLTTDASGYATATATQDWAFVPGRLPRSLVIHAEKTATAGAQAGTAGARIACVTLAEV</sequence>
<accession>A0A239BFT7</accession>
<evidence type="ECO:0000256" key="2">
    <source>
        <dbReference type="SAM" id="SignalP"/>
    </source>
</evidence>
<dbReference type="EMBL" id="FZOD01000003">
    <property type="protein sequence ID" value="SNS06579.1"/>
    <property type="molecule type" value="Genomic_DNA"/>
</dbReference>
<evidence type="ECO:0000313" key="4">
    <source>
        <dbReference type="EMBL" id="SNS06579.1"/>
    </source>
</evidence>
<dbReference type="Gene3D" id="2.60.40.200">
    <property type="entry name" value="Superoxide dismutase, copper/zinc binding domain"/>
    <property type="match status" value="1"/>
</dbReference>
<evidence type="ECO:0000259" key="3">
    <source>
        <dbReference type="Pfam" id="PF00080"/>
    </source>
</evidence>
<dbReference type="OrthoDB" id="3297424at2"/>
<keyword evidence="5" id="KW-1185">Reference proteome</keyword>
<gene>
    <name evidence="4" type="ORF">SAMN05216276_1003173</name>
</gene>
<dbReference type="SUPFAM" id="SSF49329">
    <property type="entry name" value="Cu,Zn superoxide dismutase-like"/>
    <property type="match status" value="1"/>
</dbReference>
<dbReference type="Pfam" id="PF00080">
    <property type="entry name" value="Sod_Cu"/>
    <property type="match status" value="1"/>
</dbReference>
<organism evidence="4 5">
    <name type="scientific">Streptosporangium subroseum</name>
    <dbReference type="NCBI Taxonomy" id="106412"/>
    <lineage>
        <taxon>Bacteria</taxon>
        <taxon>Bacillati</taxon>
        <taxon>Actinomycetota</taxon>
        <taxon>Actinomycetes</taxon>
        <taxon>Streptosporangiales</taxon>
        <taxon>Streptosporangiaceae</taxon>
        <taxon>Streptosporangium</taxon>
    </lineage>
</organism>
<dbReference type="PROSITE" id="PS51257">
    <property type="entry name" value="PROKAR_LIPOPROTEIN"/>
    <property type="match status" value="1"/>
</dbReference>
<dbReference type="Proteomes" id="UP000198282">
    <property type="component" value="Unassembled WGS sequence"/>
</dbReference>
<dbReference type="GO" id="GO:0006801">
    <property type="term" value="P:superoxide metabolic process"/>
    <property type="evidence" value="ECO:0007669"/>
    <property type="project" value="InterPro"/>
</dbReference>
<feature type="signal peptide" evidence="2">
    <location>
        <begin position="1"/>
        <end position="23"/>
    </location>
</feature>
<dbReference type="InterPro" id="IPR001424">
    <property type="entry name" value="SOD_Cu_Zn_dom"/>
</dbReference>
<dbReference type="RefSeq" id="WP_089205881.1">
    <property type="nucleotide sequence ID" value="NZ_FZOD01000003.1"/>
</dbReference>
<evidence type="ECO:0000313" key="5">
    <source>
        <dbReference type="Proteomes" id="UP000198282"/>
    </source>
</evidence>
<evidence type="ECO:0000256" key="1">
    <source>
        <dbReference type="ARBA" id="ARBA00010457"/>
    </source>
</evidence>